<dbReference type="AlphaFoldDB" id="A0A131Y6Q8"/>
<dbReference type="EMBL" id="GEFM01000633">
    <property type="protein sequence ID" value="JAP75163.1"/>
    <property type="molecule type" value="mRNA"/>
</dbReference>
<feature type="compositionally biased region" description="Basic residues" evidence="1">
    <location>
        <begin position="80"/>
        <end position="95"/>
    </location>
</feature>
<name>A0A131Y6Q8_IXORI</name>
<organism evidence="2">
    <name type="scientific">Ixodes ricinus</name>
    <name type="common">Common tick</name>
    <name type="synonym">Acarus ricinus</name>
    <dbReference type="NCBI Taxonomy" id="34613"/>
    <lineage>
        <taxon>Eukaryota</taxon>
        <taxon>Metazoa</taxon>
        <taxon>Ecdysozoa</taxon>
        <taxon>Arthropoda</taxon>
        <taxon>Chelicerata</taxon>
        <taxon>Arachnida</taxon>
        <taxon>Acari</taxon>
        <taxon>Parasitiformes</taxon>
        <taxon>Ixodida</taxon>
        <taxon>Ixodoidea</taxon>
        <taxon>Ixodidae</taxon>
        <taxon>Ixodinae</taxon>
        <taxon>Ixodes</taxon>
    </lineage>
</organism>
<sequence length="126" mass="13684">MRETSQFGFSSCRVVATAVRPSGVVVVVSVGDRPLAPVPSPPPPLTTPDHETGGLPGVCHGRGRLQRRSPGSWGPPPPPKGRRRRTLRRTPRHATRHSDRHALFRLLGHGRPSEHPVRVGGRGAVW</sequence>
<feature type="compositionally biased region" description="Pro residues" evidence="1">
    <location>
        <begin position="36"/>
        <end position="46"/>
    </location>
</feature>
<proteinExistence type="evidence at transcript level"/>
<evidence type="ECO:0000313" key="2">
    <source>
        <dbReference type="EMBL" id="JAP75163.1"/>
    </source>
</evidence>
<accession>A0A131Y6Q8</accession>
<protein>
    <submittedName>
        <fullName evidence="2">Uncharacterized protein</fullName>
    </submittedName>
</protein>
<feature type="region of interest" description="Disordered" evidence="1">
    <location>
        <begin position="32"/>
        <end position="126"/>
    </location>
</feature>
<evidence type="ECO:0000256" key="1">
    <source>
        <dbReference type="SAM" id="MobiDB-lite"/>
    </source>
</evidence>
<reference evidence="2" key="1">
    <citation type="submission" date="2016-02" db="EMBL/GenBank/DDBJ databases">
        <title>RNAseq analyses of the midgut from blood- or serum-fed Ixodes ricinus ticks.</title>
        <authorList>
            <person name="Perner J."/>
            <person name="Provaznik J."/>
            <person name="Schrenkova J."/>
            <person name="Urbanova V."/>
            <person name="Ribeiro J.M."/>
            <person name="Kopacek P."/>
        </authorList>
    </citation>
    <scope>NUCLEOTIDE SEQUENCE</scope>
    <source>
        <tissue evidence="2">Gut</tissue>
    </source>
</reference>